<dbReference type="Gene3D" id="3.40.140.10">
    <property type="entry name" value="Cytidine Deaminase, domain 2"/>
    <property type="match status" value="1"/>
</dbReference>
<dbReference type="PROSITE" id="PS00903">
    <property type="entry name" value="CYT_DCMP_DEAMINASES_1"/>
    <property type="match status" value="1"/>
</dbReference>
<protein>
    <recommendedName>
        <fullName evidence="4">CMP/dCMP-type deaminase domain-containing protein</fullName>
    </recommendedName>
</protein>
<feature type="compositionally biased region" description="Basic and acidic residues" evidence="3">
    <location>
        <begin position="158"/>
        <end position="167"/>
    </location>
</feature>
<organism evidence="5 6">
    <name type="scientific">Triparma columacea</name>
    <dbReference type="NCBI Taxonomy" id="722753"/>
    <lineage>
        <taxon>Eukaryota</taxon>
        <taxon>Sar</taxon>
        <taxon>Stramenopiles</taxon>
        <taxon>Ochrophyta</taxon>
        <taxon>Bolidophyceae</taxon>
        <taxon>Parmales</taxon>
        <taxon>Triparmaceae</taxon>
        <taxon>Triparma</taxon>
    </lineage>
</organism>
<proteinExistence type="predicted"/>
<dbReference type="InterPro" id="IPR002125">
    <property type="entry name" value="CMP_dCMP_dom"/>
</dbReference>
<dbReference type="InterPro" id="IPR016192">
    <property type="entry name" value="APOBEC/CMP_deaminase_Zn-bd"/>
</dbReference>
<evidence type="ECO:0000256" key="1">
    <source>
        <dbReference type="ARBA" id="ARBA00022723"/>
    </source>
</evidence>
<evidence type="ECO:0000259" key="4">
    <source>
        <dbReference type="Pfam" id="PF00383"/>
    </source>
</evidence>
<dbReference type="InterPro" id="IPR016193">
    <property type="entry name" value="Cytidine_deaminase-like"/>
</dbReference>
<name>A0A9W7G351_9STRA</name>
<evidence type="ECO:0000313" key="6">
    <source>
        <dbReference type="Proteomes" id="UP001165065"/>
    </source>
</evidence>
<dbReference type="GO" id="GO:0016787">
    <property type="term" value="F:hydrolase activity"/>
    <property type="evidence" value="ECO:0007669"/>
    <property type="project" value="InterPro"/>
</dbReference>
<dbReference type="SUPFAM" id="SSF53927">
    <property type="entry name" value="Cytidine deaminase-like"/>
    <property type="match status" value="1"/>
</dbReference>
<accession>A0A9W7G351</accession>
<comment type="caution">
    <text evidence="5">The sequence shown here is derived from an EMBL/GenBank/DDBJ whole genome shotgun (WGS) entry which is preliminary data.</text>
</comment>
<sequence length="448" mass="48628">MDSSDAVTGQKRLHPASLSSPLPVLPCEILAPYKIEDVQEELTKNPPSLEGWAREAFDLMWLTDFEVISKVGLSMVAKSGLPKDSETISSVSSLLFAGDFKGAEARLKEIAAAKNYAAELLVEKEGGGGGEEEGEGGGNVKKKKKDRGQNKDPLLGKTMKDLVDGGNRKTRKDRLAKALAMVTTPPTQPVPPSLLIFASLLASGEDIMDTDNAKQFVKLLCDLRSTRTMDVRHVITSKVNPENFFFKSGIKALETLVPTAVIQELADKGLLPTSGSFPSGENPFVPSYVGRVISVAYKCAMLGDQSGAKHGAVLFDKNDRVLSVGWNHRYDCGKKSKKKVIHAEVHAMLQVSDTSLFEDATIFILEAHARGSCFCNAHPCPSCNNVLTKFGVKQAIFTTDNGNLGVWSFKRKEIEIPTFDLAKSEGTYVQDNALTCKFIDELNIGCPT</sequence>
<feature type="region of interest" description="Disordered" evidence="3">
    <location>
        <begin position="1"/>
        <end position="23"/>
    </location>
</feature>
<dbReference type="Proteomes" id="UP001165065">
    <property type="component" value="Unassembled WGS sequence"/>
</dbReference>
<reference evidence="6" key="1">
    <citation type="journal article" date="2023" name="Commun. Biol.">
        <title>Genome analysis of Parmales, the sister group of diatoms, reveals the evolutionary specialization of diatoms from phago-mixotrophs to photoautotrophs.</title>
        <authorList>
            <person name="Ban H."/>
            <person name="Sato S."/>
            <person name="Yoshikawa S."/>
            <person name="Yamada K."/>
            <person name="Nakamura Y."/>
            <person name="Ichinomiya M."/>
            <person name="Sato N."/>
            <person name="Blanc-Mathieu R."/>
            <person name="Endo H."/>
            <person name="Kuwata A."/>
            <person name="Ogata H."/>
        </authorList>
    </citation>
    <scope>NUCLEOTIDE SEQUENCE [LARGE SCALE GENOMIC DNA]</scope>
</reference>
<dbReference type="EMBL" id="BRYA01000702">
    <property type="protein sequence ID" value="GMI30245.1"/>
    <property type="molecule type" value="Genomic_DNA"/>
</dbReference>
<dbReference type="GO" id="GO:0008270">
    <property type="term" value="F:zinc ion binding"/>
    <property type="evidence" value="ECO:0007669"/>
    <property type="project" value="InterPro"/>
</dbReference>
<evidence type="ECO:0000256" key="3">
    <source>
        <dbReference type="SAM" id="MobiDB-lite"/>
    </source>
</evidence>
<keyword evidence="6" id="KW-1185">Reference proteome</keyword>
<dbReference type="Pfam" id="PF00383">
    <property type="entry name" value="dCMP_cyt_deam_1"/>
    <property type="match status" value="1"/>
</dbReference>
<dbReference type="OrthoDB" id="408702at2759"/>
<keyword evidence="1" id="KW-0479">Metal-binding</keyword>
<keyword evidence="2" id="KW-0862">Zinc</keyword>
<dbReference type="AlphaFoldDB" id="A0A9W7G351"/>
<evidence type="ECO:0000313" key="5">
    <source>
        <dbReference type="EMBL" id="GMI30245.1"/>
    </source>
</evidence>
<feature type="domain" description="CMP/dCMP-type deaminase" evidence="4">
    <location>
        <begin position="293"/>
        <end position="398"/>
    </location>
</feature>
<gene>
    <name evidence="5" type="ORF">TrCOL_g5515</name>
</gene>
<feature type="region of interest" description="Disordered" evidence="3">
    <location>
        <begin position="126"/>
        <end position="167"/>
    </location>
</feature>
<evidence type="ECO:0000256" key="2">
    <source>
        <dbReference type="ARBA" id="ARBA00022833"/>
    </source>
</evidence>